<evidence type="ECO:0000313" key="3">
    <source>
        <dbReference type="EMBL" id="CAF4042730.1"/>
    </source>
</evidence>
<evidence type="ECO:0000313" key="4">
    <source>
        <dbReference type="Proteomes" id="UP000663881"/>
    </source>
</evidence>
<reference evidence="3" key="1">
    <citation type="submission" date="2021-02" db="EMBL/GenBank/DDBJ databases">
        <authorList>
            <person name="Nowell W R."/>
        </authorList>
    </citation>
    <scope>NUCLEOTIDE SEQUENCE</scope>
</reference>
<dbReference type="FunFam" id="3.40.33.10:FF:000002">
    <property type="entry name" value="Golgi-associated plant pathogenesis-related protein 1"/>
    <property type="match status" value="1"/>
</dbReference>
<dbReference type="InterPro" id="IPR002413">
    <property type="entry name" value="V5_allergen-like"/>
</dbReference>
<comment type="caution">
    <text evidence="3">The sequence shown here is derived from an EMBL/GenBank/DDBJ whole genome shotgun (WGS) entry which is preliminary data.</text>
</comment>
<sequence length="403" mass="44570">MIQIKLAEIVRILSCIYIITILVSINTAQSYSLGDFDSTYDQRDASILYIRQLLKRLRLNNDDNLRWRKRTDATPKKCQEIKSGVYYTGDTGTYINNIATYQDCINLCEKDSKCYGWSFGNTTNKCLLQTSLNTIYGDKNTMSGSCLTPAAKEKPCTEVLLGFYYSGTNNGSAIKQVATYQDCMSKCDASATCMAWKYQTSDKTCQLQTIAAGKNTDGKFIAGSCIKKQAPYPPPPTPPPPPPPPPPPIISLETYRQQALDQHNFYRAKHCTPSLVIDPALNDIAQTYAQKLADANIFDHSYNKFNGQPMGENLFATGGGAFFHGNGSQPVGAWYAEIKDYDWSKPGYKGSIGHFTQVIWKDTTKLGIGRAVTGNNGTAYVVANYYPAGNYIGAFEKDVLPLC</sequence>
<dbReference type="PRINTS" id="PR00838">
    <property type="entry name" value="V5ALLERGEN"/>
</dbReference>
<dbReference type="GO" id="GO:0005576">
    <property type="term" value="C:extracellular region"/>
    <property type="evidence" value="ECO:0007669"/>
    <property type="project" value="InterPro"/>
</dbReference>
<dbReference type="SMART" id="SM00198">
    <property type="entry name" value="SCP"/>
    <property type="match status" value="1"/>
</dbReference>
<accession>A0A819R6Z8</accession>
<dbReference type="InterPro" id="IPR003609">
    <property type="entry name" value="Pan_app"/>
</dbReference>
<dbReference type="Pfam" id="PF14295">
    <property type="entry name" value="PAN_4"/>
    <property type="match status" value="1"/>
</dbReference>
<protein>
    <recommendedName>
        <fullName evidence="2">Apple domain-containing protein</fullName>
    </recommendedName>
</protein>
<gene>
    <name evidence="3" type="ORF">OKA104_LOCUS32282</name>
</gene>
<dbReference type="SUPFAM" id="SSF55797">
    <property type="entry name" value="PR-1-like"/>
    <property type="match status" value="1"/>
</dbReference>
<dbReference type="Pfam" id="PF00024">
    <property type="entry name" value="PAN_1"/>
    <property type="match status" value="1"/>
</dbReference>
<dbReference type="Gene3D" id="3.50.4.10">
    <property type="entry name" value="Hepatocyte Growth Factor"/>
    <property type="match status" value="2"/>
</dbReference>
<dbReference type="SUPFAM" id="SSF57414">
    <property type="entry name" value="Hairpin loop containing domain-like"/>
    <property type="match status" value="2"/>
</dbReference>
<dbReference type="InterPro" id="IPR014044">
    <property type="entry name" value="CAP_dom"/>
</dbReference>
<dbReference type="Pfam" id="PF00188">
    <property type="entry name" value="CAP"/>
    <property type="match status" value="1"/>
</dbReference>
<feature type="domain" description="Apple" evidence="2">
    <location>
        <begin position="78"/>
        <end position="146"/>
    </location>
</feature>
<organism evidence="3 4">
    <name type="scientific">Adineta steineri</name>
    <dbReference type="NCBI Taxonomy" id="433720"/>
    <lineage>
        <taxon>Eukaryota</taxon>
        <taxon>Metazoa</taxon>
        <taxon>Spiralia</taxon>
        <taxon>Gnathifera</taxon>
        <taxon>Rotifera</taxon>
        <taxon>Eurotatoria</taxon>
        <taxon>Bdelloidea</taxon>
        <taxon>Adinetida</taxon>
        <taxon>Adinetidae</taxon>
        <taxon>Adineta</taxon>
    </lineage>
</organism>
<name>A0A819R6Z8_9BILA</name>
<dbReference type="PROSITE" id="PS01009">
    <property type="entry name" value="CRISP_1"/>
    <property type="match status" value="1"/>
</dbReference>
<feature type="transmembrane region" description="Helical" evidence="1">
    <location>
        <begin position="12"/>
        <end position="33"/>
    </location>
</feature>
<dbReference type="PANTHER" id="PTHR10334">
    <property type="entry name" value="CYSTEINE-RICH SECRETORY PROTEIN-RELATED"/>
    <property type="match status" value="1"/>
</dbReference>
<dbReference type="CDD" id="cd05382">
    <property type="entry name" value="CAP_GAPR1-like"/>
    <property type="match status" value="1"/>
</dbReference>
<evidence type="ECO:0000259" key="2">
    <source>
        <dbReference type="PROSITE" id="PS50948"/>
    </source>
</evidence>
<dbReference type="InterPro" id="IPR018244">
    <property type="entry name" value="Allrgn_V5/Tpx1_CS"/>
</dbReference>
<dbReference type="Gene3D" id="3.40.33.10">
    <property type="entry name" value="CAP"/>
    <property type="match status" value="1"/>
</dbReference>
<keyword evidence="1" id="KW-0472">Membrane</keyword>
<dbReference type="InterPro" id="IPR034113">
    <property type="entry name" value="SCP_GAPR1-like"/>
</dbReference>
<feature type="domain" description="Apple" evidence="2">
    <location>
        <begin position="156"/>
        <end position="225"/>
    </location>
</feature>
<keyword evidence="1" id="KW-1133">Transmembrane helix</keyword>
<dbReference type="InterPro" id="IPR001283">
    <property type="entry name" value="CRISP-related"/>
</dbReference>
<dbReference type="PRINTS" id="PR00837">
    <property type="entry name" value="V5TPXLIKE"/>
</dbReference>
<evidence type="ECO:0000256" key="1">
    <source>
        <dbReference type="SAM" id="Phobius"/>
    </source>
</evidence>
<dbReference type="InterPro" id="IPR035940">
    <property type="entry name" value="CAP_sf"/>
</dbReference>
<keyword evidence="1" id="KW-0812">Transmembrane</keyword>
<dbReference type="EMBL" id="CAJOAY010003845">
    <property type="protein sequence ID" value="CAF4042730.1"/>
    <property type="molecule type" value="Genomic_DNA"/>
</dbReference>
<proteinExistence type="predicted"/>
<dbReference type="Proteomes" id="UP000663881">
    <property type="component" value="Unassembled WGS sequence"/>
</dbReference>
<dbReference type="AlphaFoldDB" id="A0A819R6Z8"/>
<dbReference type="PROSITE" id="PS50948">
    <property type="entry name" value="PAN"/>
    <property type="match status" value="2"/>
</dbReference>